<reference evidence="1 2" key="1">
    <citation type="submission" date="2016-01" db="EMBL/GenBank/DDBJ databases">
        <title>Genome Sequences of Twelve Sporeforming Bacillus Species Isolated from Foods.</title>
        <authorList>
            <person name="Berendsen E.M."/>
            <person name="Wells-Bennik M.H."/>
            <person name="Krawcyk A.O."/>
            <person name="De Jong A."/>
            <person name="Holsappel S."/>
            <person name="Eijlander R.T."/>
            <person name="Kuipers O.P."/>
        </authorList>
    </citation>
    <scope>NUCLEOTIDE SEQUENCE [LARGE SCALE GENOMIC DNA]</scope>
    <source>
        <strain evidence="1 2">B4102</strain>
    </source>
</reference>
<evidence type="ECO:0000313" key="1">
    <source>
        <dbReference type="EMBL" id="KYC96148.1"/>
    </source>
</evidence>
<dbReference type="PATRIC" id="fig|46224.3.peg.53"/>
<sequence>MTGRNGIRYSQEQKEAIVKRMMLPNNEPMTKEKGITEVTLYK</sequence>
<comment type="caution">
    <text evidence="1">The sequence shown here is derived from an EMBL/GenBank/DDBJ whole genome shotgun (WGS) entry which is preliminary data.</text>
</comment>
<evidence type="ECO:0008006" key="3">
    <source>
        <dbReference type="Google" id="ProtNLM"/>
    </source>
</evidence>
<dbReference type="RefSeq" id="WP_268766474.1">
    <property type="nucleotide sequence ID" value="NZ_LQYN01000092.1"/>
</dbReference>
<protein>
    <recommendedName>
        <fullName evidence="3">Transposase</fullName>
    </recommendedName>
</protein>
<dbReference type="EMBL" id="LQYN01000092">
    <property type="protein sequence ID" value="KYC96148.1"/>
    <property type="molecule type" value="Genomic_DNA"/>
</dbReference>
<evidence type="ECO:0000313" key="2">
    <source>
        <dbReference type="Proteomes" id="UP000075666"/>
    </source>
</evidence>
<dbReference type="Proteomes" id="UP000075666">
    <property type="component" value="Unassembled WGS sequence"/>
</dbReference>
<organism evidence="1 2">
    <name type="scientific">Heyndrickxia sporothermodurans</name>
    <dbReference type="NCBI Taxonomy" id="46224"/>
    <lineage>
        <taxon>Bacteria</taxon>
        <taxon>Bacillati</taxon>
        <taxon>Bacillota</taxon>
        <taxon>Bacilli</taxon>
        <taxon>Bacillales</taxon>
        <taxon>Bacillaceae</taxon>
        <taxon>Heyndrickxia</taxon>
    </lineage>
</organism>
<keyword evidence="2" id="KW-1185">Reference proteome</keyword>
<accession>A0A150KMG1</accession>
<gene>
    <name evidence="1" type="ORF">B4102_3554</name>
</gene>
<dbReference type="AlphaFoldDB" id="A0A150KMG1"/>
<proteinExistence type="predicted"/>
<name>A0A150KMG1_9BACI</name>